<feature type="compositionally biased region" description="Polar residues" evidence="1">
    <location>
        <begin position="1"/>
        <end position="22"/>
    </location>
</feature>
<feature type="region of interest" description="Disordered" evidence="1">
    <location>
        <begin position="1"/>
        <end position="91"/>
    </location>
</feature>
<comment type="caution">
    <text evidence="2">The sequence shown here is derived from an EMBL/GenBank/DDBJ whole genome shotgun (WGS) entry which is preliminary data.</text>
</comment>
<feature type="compositionally biased region" description="Polar residues" evidence="1">
    <location>
        <begin position="197"/>
        <end position="226"/>
    </location>
</feature>
<accession>A0A2M7W0Q6</accession>
<feature type="compositionally biased region" description="Polar residues" evidence="1">
    <location>
        <begin position="29"/>
        <end position="38"/>
    </location>
</feature>
<protein>
    <submittedName>
        <fullName evidence="2">Uncharacterized protein</fullName>
    </submittedName>
</protein>
<dbReference type="AlphaFoldDB" id="A0A2M7W0Q6"/>
<proteinExistence type="predicted"/>
<evidence type="ECO:0000313" key="2">
    <source>
        <dbReference type="EMBL" id="PJA12266.1"/>
    </source>
</evidence>
<evidence type="ECO:0000313" key="3">
    <source>
        <dbReference type="Proteomes" id="UP000228952"/>
    </source>
</evidence>
<feature type="compositionally biased region" description="Acidic residues" evidence="1">
    <location>
        <begin position="50"/>
        <end position="69"/>
    </location>
</feature>
<reference evidence="3" key="1">
    <citation type="submission" date="2017-09" db="EMBL/GenBank/DDBJ databases">
        <title>Depth-based differentiation of microbial function through sediment-hosted aquifers and enrichment of novel symbionts in the deep terrestrial subsurface.</title>
        <authorList>
            <person name="Probst A.J."/>
            <person name="Ladd B."/>
            <person name="Jarett J.K."/>
            <person name="Geller-Mcgrath D.E."/>
            <person name="Sieber C.M.K."/>
            <person name="Emerson J.B."/>
            <person name="Anantharaman K."/>
            <person name="Thomas B.C."/>
            <person name="Malmstrom R."/>
            <person name="Stieglmeier M."/>
            <person name="Klingl A."/>
            <person name="Woyke T."/>
            <person name="Ryan C.M."/>
            <person name="Banfield J.F."/>
        </authorList>
    </citation>
    <scope>NUCLEOTIDE SEQUENCE [LARGE SCALE GENOMIC DNA]</scope>
</reference>
<dbReference type="EMBL" id="PFQB01000120">
    <property type="protein sequence ID" value="PJA12266.1"/>
    <property type="molecule type" value="Genomic_DNA"/>
</dbReference>
<evidence type="ECO:0000256" key="1">
    <source>
        <dbReference type="SAM" id="MobiDB-lite"/>
    </source>
</evidence>
<feature type="region of interest" description="Disordered" evidence="1">
    <location>
        <begin position="194"/>
        <end position="233"/>
    </location>
</feature>
<sequence>MPIITTLGQDDTTTPIQPTSGTLHPRLQSAFTPTQVQPVSAPVAKAIPNDDLEDDDFTMDDDFGDDSEDVSTATAPVSPAKPGLSLSRMSEEQRRKVISTAFTLVLGKDPSDRDFSYYRFSTLTEESLIKSLLNLPEHKKLVEKAQEHTSLKQSVQELDMQVKQLSAGMQSMKQELVTMQDLLVEKNRYIQQMRGIPNNSTQRAYPSTAPSTNESQLSEQSNQAPAVQQHVVESKPLPIPSIADEMKNMFSGFFKKK</sequence>
<gene>
    <name evidence="2" type="ORF">COX64_04840</name>
</gene>
<organism evidence="2 3">
    <name type="scientific">Candidatus Dojkabacteria bacterium CG_4_10_14_0_2_um_filter_Dojkabacteria_WS6_41_15</name>
    <dbReference type="NCBI Taxonomy" id="2014249"/>
    <lineage>
        <taxon>Bacteria</taxon>
        <taxon>Candidatus Dojkabacteria</taxon>
    </lineage>
</organism>
<name>A0A2M7W0Q6_9BACT</name>
<dbReference type="Proteomes" id="UP000228952">
    <property type="component" value="Unassembled WGS sequence"/>
</dbReference>